<organism evidence="2 3">
    <name type="scientific">Nesidiocoris tenuis</name>
    <dbReference type="NCBI Taxonomy" id="355587"/>
    <lineage>
        <taxon>Eukaryota</taxon>
        <taxon>Metazoa</taxon>
        <taxon>Ecdysozoa</taxon>
        <taxon>Arthropoda</taxon>
        <taxon>Hexapoda</taxon>
        <taxon>Insecta</taxon>
        <taxon>Pterygota</taxon>
        <taxon>Neoptera</taxon>
        <taxon>Paraneoptera</taxon>
        <taxon>Hemiptera</taxon>
        <taxon>Heteroptera</taxon>
        <taxon>Panheteroptera</taxon>
        <taxon>Cimicomorpha</taxon>
        <taxon>Miridae</taxon>
        <taxon>Dicyphina</taxon>
        <taxon>Nesidiocoris</taxon>
    </lineage>
</organism>
<evidence type="ECO:0000256" key="1">
    <source>
        <dbReference type="SAM" id="MobiDB-lite"/>
    </source>
</evidence>
<feature type="compositionally biased region" description="Basic and acidic residues" evidence="1">
    <location>
        <begin position="48"/>
        <end position="58"/>
    </location>
</feature>
<name>A0A6H5HDN5_9HEMI</name>
<accession>A0A6H5HDN5</accession>
<feature type="compositionally biased region" description="Basic residues" evidence="1">
    <location>
        <begin position="433"/>
        <end position="448"/>
    </location>
</feature>
<feature type="compositionally biased region" description="Low complexity" evidence="1">
    <location>
        <begin position="457"/>
        <end position="466"/>
    </location>
</feature>
<proteinExistence type="predicted"/>
<evidence type="ECO:0000313" key="3">
    <source>
        <dbReference type="Proteomes" id="UP000479000"/>
    </source>
</evidence>
<feature type="compositionally biased region" description="Basic and acidic residues" evidence="1">
    <location>
        <begin position="92"/>
        <end position="103"/>
    </location>
</feature>
<keyword evidence="3" id="KW-1185">Reference proteome</keyword>
<dbReference type="EMBL" id="CADCXU010027057">
    <property type="protein sequence ID" value="CAB0013973.1"/>
    <property type="molecule type" value="Genomic_DNA"/>
</dbReference>
<dbReference type="AlphaFoldDB" id="A0A6H5HDN5"/>
<dbReference type="Proteomes" id="UP000479000">
    <property type="component" value="Unassembled WGS sequence"/>
</dbReference>
<protein>
    <submittedName>
        <fullName evidence="2">Uncharacterized protein</fullName>
    </submittedName>
</protein>
<gene>
    <name evidence="2" type="ORF">NTEN_LOCUS18512</name>
</gene>
<sequence>MFHSTGFTYLRSISWVIPNNISRLIRTIFHYRDKYKGLSRRKFRPKTLNKDRDKDGKHSSSTGWASEFNDFLSSLPRASFFPEGVRSRRVEHFSSRNSKKESAHQNYQSDAEKSKFGHSFLGTKNNKIGKLPLKRGEPVNELQIGALHCHDETGTMLLSRGRTLGTEDRKSVSEARTGYSRMMGTAMRIMCQEFGRWPVFTWLLLRAGECRSKVEIAIRRRKVGAFMGGIAFEITECVLCWKRMKQFDGIAVVLLELPKLPVCLQSISHQYTSKTDGRLTRVPPTSPTRFLPLTPPPCTQADRYIPIYLCTTRKHKNDESAEWGETILQKVQRKEHFCYIKRDLYLRMETRYAVNRCDPESGLFGNLRRSPDGTEIRRHYLIRPSLLSRNTSKTRECASTTTTPNITTRTTTTATMVAHHHQQYYQQYQHDHQQHHHYQHDLHHHHDQHKLNDHHQQQQQRQQQLKQHQHHHHQHHYHLHHLHHHPQPIHHLHHHPQPTHHLHHHPQPTHHHHQHHHLSR</sequence>
<reference evidence="2 3" key="1">
    <citation type="submission" date="2020-02" db="EMBL/GenBank/DDBJ databases">
        <authorList>
            <person name="Ferguson B K."/>
        </authorList>
    </citation>
    <scope>NUCLEOTIDE SEQUENCE [LARGE SCALE GENOMIC DNA]</scope>
</reference>
<evidence type="ECO:0000313" key="2">
    <source>
        <dbReference type="EMBL" id="CAB0013973.1"/>
    </source>
</evidence>
<feature type="region of interest" description="Disordered" evidence="1">
    <location>
        <begin position="427"/>
        <end position="520"/>
    </location>
</feature>
<feature type="region of interest" description="Disordered" evidence="1">
    <location>
        <begin position="92"/>
        <end position="118"/>
    </location>
</feature>
<feature type="region of interest" description="Disordered" evidence="1">
    <location>
        <begin position="42"/>
        <end position="62"/>
    </location>
</feature>
<feature type="compositionally biased region" description="Basic residues" evidence="1">
    <location>
        <begin position="467"/>
        <end position="520"/>
    </location>
</feature>